<dbReference type="OrthoDB" id="42854at2759"/>
<name>A0A1Z5KAC3_FISSO</name>
<protein>
    <submittedName>
        <fullName evidence="1">Uncharacterized protein</fullName>
    </submittedName>
</protein>
<dbReference type="EMBL" id="BDSP01000191">
    <property type="protein sequence ID" value="GAX22888.1"/>
    <property type="molecule type" value="Genomic_DNA"/>
</dbReference>
<evidence type="ECO:0000313" key="2">
    <source>
        <dbReference type="Proteomes" id="UP000198406"/>
    </source>
</evidence>
<accession>A0A1Z5KAC3</accession>
<dbReference type="InParanoid" id="A0A1Z5KAC3"/>
<organism evidence="1 2">
    <name type="scientific">Fistulifera solaris</name>
    <name type="common">Oleaginous diatom</name>
    <dbReference type="NCBI Taxonomy" id="1519565"/>
    <lineage>
        <taxon>Eukaryota</taxon>
        <taxon>Sar</taxon>
        <taxon>Stramenopiles</taxon>
        <taxon>Ochrophyta</taxon>
        <taxon>Bacillariophyta</taxon>
        <taxon>Bacillariophyceae</taxon>
        <taxon>Bacillariophycidae</taxon>
        <taxon>Naviculales</taxon>
        <taxon>Naviculaceae</taxon>
        <taxon>Fistulifera</taxon>
    </lineage>
</organism>
<dbReference type="Proteomes" id="UP000198406">
    <property type="component" value="Unassembled WGS sequence"/>
</dbReference>
<sequence length="382" mass="43186">MFVLQGNGHLARVAEQSKRSYNMLFQQWEIAVDLSKSPKNTPQFYTIVDNFGWLASLVEPVPVEHGQAVGPDAAWLKLSESFAFWNPVFGGGFMLYATYMCCIGAGSATVDSLGQLRFILHLYNWLMLREPTLNIPFLASMDTVFKGTRAVWFGAKPEKGSCAKAFWVSWGMNARRAEKLASEHAANKNASSFGSLSGKYDMRSTMDRIWPDEFSASYRRLIQHDYRSYTPQSTANKELSEAGKHQDFMVDLLARFKMIRDAMEEDGNNVLPVNFAVVGSILLDFMDALSDHMGWADMMEEVAKNYRGARLGESSMSELNVKDMALSSMWGRLLSCIDRDCTDQLIPEFDLDKVSVFTKSFFDKVDKTRYIIWVQPLEATSV</sequence>
<dbReference type="AlphaFoldDB" id="A0A1Z5KAC3"/>
<comment type="caution">
    <text evidence="1">The sequence shown here is derived from an EMBL/GenBank/DDBJ whole genome shotgun (WGS) entry which is preliminary data.</text>
</comment>
<gene>
    <name evidence="1" type="ORF">FisN_24Lu228</name>
</gene>
<proteinExistence type="predicted"/>
<keyword evidence="2" id="KW-1185">Reference proteome</keyword>
<evidence type="ECO:0000313" key="1">
    <source>
        <dbReference type="EMBL" id="GAX22888.1"/>
    </source>
</evidence>
<reference evidence="1 2" key="1">
    <citation type="journal article" date="2015" name="Plant Cell">
        <title>Oil accumulation by the oleaginous diatom Fistulifera solaris as revealed by the genome and transcriptome.</title>
        <authorList>
            <person name="Tanaka T."/>
            <person name="Maeda Y."/>
            <person name="Veluchamy A."/>
            <person name="Tanaka M."/>
            <person name="Abida H."/>
            <person name="Marechal E."/>
            <person name="Bowler C."/>
            <person name="Muto M."/>
            <person name="Sunaga Y."/>
            <person name="Tanaka M."/>
            <person name="Yoshino T."/>
            <person name="Taniguchi T."/>
            <person name="Fukuda Y."/>
            <person name="Nemoto M."/>
            <person name="Matsumoto M."/>
            <person name="Wong P.S."/>
            <person name="Aburatani S."/>
            <person name="Fujibuchi W."/>
        </authorList>
    </citation>
    <scope>NUCLEOTIDE SEQUENCE [LARGE SCALE GENOMIC DNA]</scope>
    <source>
        <strain evidence="1 2">JPCC DA0580</strain>
    </source>
</reference>